<feature type="transmembrane region" description="Helical" evidence="7">
    <location>
        <begin position="369"/>
        <end position="395"/>
    </location>
</feature>
<evidence type="ECO:0000259" key="8">
    <source>
        <dbReference type="Pfam" id="PF06808"/>
    </source>
</evidence>
<feature type="transmembrane region" description="Helical" evidence="7">
    <location>
        <begin position="416"/>
        <end position="440"/>
    </location>
</feature>
<keyword evidence="10" id="KW-1185">Reference proteome</keyword>
<sequence length="444" mass="44821">MVMDGTALSLLMFAALVGLLVLAVPVGLAMLIAGGLGYALIAGTAPLLDYMATAPWHLGASYSLSVIPLFLLMGQFATQGGLSRALFGAANAWLGHRRGGMAMAAVGACGGFGAICGSSLATAATMAHVSLPEMKRRGYDGSLACGALAAGGTLGILIPPSVILVIYALLTEQSIGALFIAAVIPGLLAVFGYMAAIAVVVRLSPGAGPAGPRHGLPARLRALLETGPVLGLFALVIGGIYGGLFTPTEGAAVGAAGTAVVAALSGRMSRAGWIDCLLGTAKLTAMVMLILIGADLYNAFLALSRMPMEAAGLVADSGWPPLAVLGLILAFYLVAGCLMDSMSMILLTVPIFHPIVMGLDFGLGPDETAIWFGILVLIVVEVGLITPPMGMNIFVIQSFDPGTPLTRAFRGVVPFLAADAVRVALLVAFPGIALAGLTLAGGGP</sequence>
<dbReference type="GO" id="GO:0022857">
    <property type="term" value="F:transmembrane transporter activity"/>
    <property type="evidence" value="ECO:0007669"/>
    <property type="project" value="UniProtKB-UniRule"/>
</dbReference>
<dbReference type="Proteomes" id="UP000009881">
    <property type="component" value="Unassembled WGS sequence"/>
</dbReference>
<dbReference type="PANTHER" id="PTHR33362">
    <property type="entry name" value="SIALIC ACID TRAP TRANSPORTER PERMEASE PROTEIN SIAT-RELATED"/>
    <property type="match status" value="1"/>
</dbReference>
<keyword evidence="4 7" id="KW-0812">Transmembrane</keyword>
<dbReference type="PATRIC" id="fig|1238182.3.peg.185"/>
<feature type="transmembrane region" description="Helical" evidence="7">
    <location>
        <begin position="102"/>
        <end position="131"/>
    </location>
</feature>
<evidence type="ECO:0000256" key="1">
    <source>
        <dbReference type="ARBA" id="ARBA00004429"/>
    </source>
</evidence>
<dbReference type="PIRSF" id="PIRSF006066">
    <property type="entry name" value="HI0050"/>
    <property type="match status" value="1"/>
</dbReference>
<evidence type="ECO:0000256" key="6">
    <source>
        <dbReference type="ARBA" id="ARBA00023136"/>
    </source>
</evidence>
<dbReference type="eggNOG" id="COG1593">
    <property type="taxonomic scope" value="Bacteria"/>
</dbReference>
<dbReference type="Pfam" id="PF06808">
    <property type="entry name" value="DctM"/>
    <property type="match status" value="1"/>
</dbReference>
<feature type="transmembrane region" description="Helical" evidence="7">
    <location>
        <begin position="250"/>
        <end position="268"/>
    </location>
</feature>
<dbReference type="STRING" id="1238182.C882_1647"/>
<evidence type="ECO:0000256" key="7">
    <source>
        <dbReference type="RuleBase" id="RU369079"/>
    </source>
</evidence>
<evidence type="ECO:0000313" key="9">
    <source>
        <dbReference type="EMBL" id="EKV32809.1"/>
    </source>
</evidence>
<comment type="subcellular location">
    <subcellularLocation>
        <location evidence="1 7">Cell inner membrane</location>
        <topology evidence="1 7">Multi-pass membrane protein</topology>
    </subcellularLocation>
</comment>
<feature type="transmembrane region" description="Helical" evidence="7">
    <location>
        <begin position="64"/>
        <end position="82"/>
    </location>
</feature>
<feature type="transmembrane region" description="Helical" evidence="7">
    <location>
        <begin position="319"/>
        <end position="338"/>
    </location>
</feature>
<feature type="transmembrane region" description="Helical" evidence="7">
    <location>
        <begin position="345"/>
        <end position="363"/>
    </location>
</feature>
<accession>K9H6W8</accession>
<keyword evidence="6 7" id="KW-0472">Membrane</keyword>
<comment type="subunit">
    <text evidence="7">The complex comprises the extracytoplasmic solute receptor protein and the two transmembrane proteins.</text>
</comment>
<feature type="transmembrane region" description="Helical" evidence="7">
    <location>
        <begin position="143"/>
        <end position="169"/>
    </location>
</feature>
<dbReference type="GO" id="GO:0005886">
    <property type="term" value="C:plasma membrane"/>
    <property type="evidence" value="ECO:0007669"/>
    <property type="project" value="UniProtKB-SubCell"/>
</dbReference>
<comment type="function">
    <text evidence="7">Part of the tripartite ATP-independent periplasmic (TRAP) transport system.</text>
</comment>
<comment type="caution">
    <text evidence="9">The sequence shown here is derived from an EMBL/GenBank/DDBJ whole genome shotgun (WGS) entry which is preliminary data.</text>
</comment>
<feature type="transmembrane region" description="Helical" evidence="7">
    <location>
        <begin position="280"/>
        <end position="299"/>
    </location>
</feature>
<proteinExistence type="inferred from homology"/>
<evidence type="ECO:0000256" key="5">
    <source>
        <dbReference type="ARBA" id="ARBA00022989"/>
    </source>
</evidence>
<feature type="domain" description="TRAP C4-dicarboxylate transport system permease DctM subunit" evidence="8">
    <location>
        <begin position="14"/>
        <end position="432"/>
    </location>
</feature>
<gene>
    <name evidence="9" type="ORF">C882_1647</name>
</gene>
<keyword evidence="5 7" id="KW-1133">Transmembrane helix</keyword>
<dbReference type="NCBIfam" id="TIGR00786">
    <property type="entry name" value="dctM"/>
    <property type="match status" value="1"/>
</dbReference>
<feature type="transmembrane region" description="Helical" evidence="7">
    <location>
        <begin position="175"/>
        <end position="201"/>
    </location>
</feature>
<dbReference type="InterPro" id="IPR010656">
    <property type="entry name" value="DctM"/>
</dbReference>
<dbReference type="AlphaFoldDB" id="K9H6W8"/>
<evidence type="ECO:0000313" key="10">
    <source>
        <dbReference type="Proteomes" id="UP000009881"/>
    </source>
</evidence>
<keyword evidence="3 7" id="KW-0997">Cell inner membrane</keyword>
<organism evidence="9 10">
    <name type="scientific">Caenispirillum salinarum AK4</name>
    <dbReference type="NCBI Taxonomy" id="1238182"/>
    <lineage>
        <taxon>Bacteria</taxon>
        <taxon>Pseudomonadati</taxon>
        <taxon>Pseudomonadota</taxon>
        <taxon>Alphaproteobacteria</taxon>
        <taxon>Rhodospirillales</taxon>
        <taxon>Novispirillaceae</taxon>
        <taxon>Caenispirillum</taxon>
    </lineage>
</organism>
<keyword evidence="2" id="KW-1003">Cell membrane</keyword>
<dbReference type="PANTHER" id="PTHR33362:SF5">
    <property type="entry name" value="C4-DICARBOXYLATE TRAP TRANSPORTER LARGE PERMEASE PROTEIN DCTM"/>
    <property type="match status" value="1"/>
</dbReference>
<keyword evidence="7" id="KW-0813">Transport</keyword>
<evidence type="ECO:0000256" key="4">
    <source>
        <dbReference type="ARBA" id="ARBA00022692"/>
    </source>
</evidence>
<name>K9H6W8_9PROT</name>
<dbReference type="InterPro" id="IPR004681">
    <property type="entry name" value="TRAP_DctM"/>
</dbReference>
<dbReference type="EMBL" id="ANHY01000002">
    <property type="protein sequence ID" value="EKV32809.1"/>
    <property type="molecule type" value="Genomic_DNA"/>
</dbReference>
<feature type="transmembrane region" description="Helical" evidence="7">
    <location>
        <begin position="222"/>
        <end position="244"/>
    </location>
</feature>
<protein>
    <recommendedName>
        <fullName evidence="7">TRAP transporter large permease protein</fullName>
    </recommendedName>
</protein>
<evidence type="ECO:0000256" key="2">
    <source>
        <dbReference type="ARBA" id="ARBA00022475"/>
    </source>
</evidence>
<comment type="similarity">
    <text evidence="7">Belongs to the TRAP transporter large permease family.</text>
</comment>
<reference evidence="9 10" key="1">
    <citation type="journal article" date="2013" name="Genome Announc.">
        <title>Draft Genome Sequence of an Alphaproteobacterium, Caenispirillum salinarum AK4(T), Isolated from a Solar Saltern.</title>
        <authorList>
            <person name="Khatri I."/>
            <person name="Singh A."/>
            <person name="Korpole S."/>
            <person name="Pinnaka A.K."/>
            <person name="Subramanian S."/>
        </authorList>
    </citation>
    <scope>NUCLEOTIDE SEQUENCE [LARGE SCALE GENOMIC DNA]</scope>
    <source>
        <strain evidence="9 10">AK4</strain>
    </source>
</reference>
<evidence type="ECO:0000256" key="3">
    <source>
        <dbReference type="ARBA" id="ARBA00022519"/>
    </source>
</evidence>